<dbReference type="AlphaFoldDB" id="W5TKG1"/>
<evidence type="ECO:0000313" key="2">
    <source>
        <dbReference type="Proteomes" id="UP000019150"/>
    </source>
</evidence>
<gene>
    <name evidence="1" type="ORF">NONO_c46340</name>
</gene>
<proteinExistence type="predicted"/>
<dbReference type="RefSeq" id="WP_158436296.1">
    <property type="nucleotide sequence ID" value="NZ_CP006850.1"/>
</dbReference>
<name>W5TKG1_9NOCA</name>
<reference evidence="1 2" key="1">
    <citation type="journal article" date="2014" name="Appl. Environ. Microbiol.">
        <title>Insights into the Microbial Degradation of Rubber and Gutta-Percha by Analysis of the Complete Genome of Nocardia nova SH22a.</title>
        <authorList>
            <person name="Luo Q."/>
            <person name="Hiessl S."/>
            <person name="Poehlein A."/>
            <person name="Daniel R."/>
            <person name="Steinbuchel A."/>
        </authorList>
    </citation>
    <scope>NUCLEOTIDE SEQUENCE [LARGE SCALE GENOMIC DNA]</scope>
    <source>
        <strain evidence="1">SH22a</strain>
    </source>
</reference>
<evidence type="ECO:0000313" key="1">
    <source>
        <dbReference type="EMBL" id="AHH19418.1"/>
    </source>
</evidence>
<sequence>MTWSTDPEENTAVEGMRALVGTMTALLGDVADARYADPAGGFTVT</sequence>
<dbReference type="EMBL" id="CP006850">
    <property type="protein sequence ID" value="AHH19418.1"/>
    <property type="molecule type" value="Genomic_DNA"/>
</dbReference>
<dbReference type="PATRIC" id="fig|1415166.3.peg.4764"/>
<dbReference type="eggNOG" id="ENOG5031FE4">
    <property type="taxonomic scope" value="Bacteria"/>
</dbReference>
<dbReference type="Proteomes" id="UP000019150">
    <property type="component" value="Chromosome"/>
</dbReference>
<dbReference type="OrthoDB" id="4561462at2"/>
<accession>W5TKG1</accession>
<keyword evidence="2" id="KW-1185">Reference proteome</keyword>
<organism evidence="1 2">
    <name type="scientific">Nocardia nova SH22a</name>
    <dbReference type="NCBI Taxonomy" id="1415166"/>
    <lineage>
        <taxon>Bacteria</taxon>
        <taxon>Bacillati</taxon>
        <taxon>Actinomycetota</taxon>
        <taxon>Actinomycetes</taxon>
        <taxon>Mycobacteriales</taxon>
        <taxon>Nocardiaceae</taxon>
        <taxon>Nocardia</taxon>
    </lineage>
</organism>
<dbReference type="HOGENOM" id="CLU_3202627_0_0_11"/>
<protein>
    <submittedName>
        <fullName evidence="1">Uncharacterized protein</fullName>
    </submittedName>
</protein>
<dbReference type="KEGG" id="nno:NONO_c46340"/>